<dbReference type="Proteomes" id="UP000515819">
    <property type="component" value="Chromosome"/>
</dbReference>
<dbReference type="KEGG" id="wcp:H9Q76_13015"/>
<evidence type="ECO:0000313" key="2">
    <source>
        <dbReference type="Proteomes" id="UP000515819"/>
    </source>
</evidence>
<evidence type="ECO:0000313" key="1">
    <source>
        <dbReference type="EMBL" id="QNL99610.1"/>
    </source>
</evidence>
<keyword evidence="2" id="KW-1185">Reference proteome</keyword>
<dbReference type="InterPro" id="IPR005046">
    <property type="entry name" value="DUF285"/>
</dbReference>
<accession>A0A7G9FM29</accession>
<dbReference type="RefSeq" id="WP_117780382.1">
    <property type="nucleotide sequence ID" value="NZ_CP060632.1"/>
</dbReference>
<organism evidence="1 2">
    <name type="scientific">Wujia chipingensis</name>
    <dbReference type="NCBI Taxonomy" id="2763670"/>
    <lineage>
        <taxon>Bacteria</taxon>
        <taxon>Bacillati</taxon>
        <taxon>Bacillota</taxon>
        <taxon>Clostridia</taxon>
        <taxon>Lachnospirales</taxon>
        <taxon>Lachnospiraceae</taxon>
        <taxon>Wujia</taxon>
    </lineage>
</organism>
<dbReference type="EMBL" id="CP060632">
    <property type="protein sequence ID" value="QNL99610.1"/>
    <property type="molecule type" value="Genomic_DNA"/>
</dbReference>
<reference evidence="1 2" key="1">
    <citation type="submission" date="2020-08" db="EMBL/GenBank/DDBJ databases">
        <authorList>
            <person name="Liu C."/>
            <person name="Sun Q."/>
        </authorList>
    </citation>
    <scope>NUCLEOTIDE SEQUENCE [LARGE SCALE GENOMIC DNA]</scope>
    <source>
        <strain evidence="1 2">NSJ-4</strain>
    </source>
</reference>
<sequence>MIAGKEEIERQKVFGRDHFVYEENSYFIDVNDDSERMWFQNRIGVPNYKWFQEGTGDKHWVLYNPICFMPTKNWNGKKILKFNYREFKGGRLEVPINASSCCGMFSWVTLPEGFQIGGLFNTRGIKDMNLMFAGCVMPKGFSLGDHFHTKEVEDMRYMFYQSSVSEAFDFGKIFDTSHVMNMEYMFSECRIPDGLKFPERFLTAQVTNMDHMFYESVFLGKADFGDGFVVSPGTNTNDMFTDCMFGDEKIDNKYNQDFNYVKSRLS</sequence>
<proteinExistence type="predicted"/>
<name>A0A7G9FM29_9FIRM</name>
<dbReference type="AlphaFoldDB" id="A0A7G9FM29"/>
<dbReference type="Pfam" id="PF03382">
    <property type="entry name" value="DUF285"/>
    <property type="match status" value="1"/>
</dbReference>
<gene>
    <name evidence="1" type="ORF">H9Q76_13015</name>
</gene>
<protein>
    <submittedName>
        <fullName evidence="1">BspA family leucine-rich repeat surface protein</fullName>
    </submittedName>
</protein>